<dbReference type="InterPro" id="IPR029060">
    <property type="entry name" value="PIN-like_dom_sf"/>
</dbReference>
<reference evidence="3" key="1">
    <citation type="submission" date="2022-10" db="EMBL/GenBank/DDBJ databases">
        <title>Complete genome sequence of Schlegelella aquatica LMG 23380.</title>
        <authorList>
            <person name="Musilova J."/>
            <person name="Kourilova X."/>
            <person name="Bezdicek M."/>
            <person name="Hermankova K."/>
            <person name="Obruca S."/>
            <person name="Sedlar K."/>
        </authorList>
    </citation>
    <scope>NUCLEOTIDE SEQUENCE</scope>
    <source>
        <strain evidence="3">LMG 23380</strain>
    </source>
</reference>
<proteinExistence type="predicted"/>
<protein>
    <submittedName>
        <fullName evidence="3">Toxin-antitoxin system toxin component, PIN family</fullName>
    </submittedName>
</protein>
<sequence>MTARARLVLDTNVLLDWLVFEDPAVARLGRAIEEGTVLCLATAEMLEELRRVLAYPQFAARVGDSHAILRRWQRHAVAWTEGLSPARLRCTDPDDQKFLDLAFAAQAHWLLSKDRAVLRLAGRAARLGLRIATPARWNPPDEGGSAPAGSAHRRQCSPLPSG</sequence>
<dbReference type="NCBIfam" id="TIGR00305">
    <property type="entry name" value="putative toxin-antitoxin system toxin component, PIN family"/>
    <property type="match status" value="1"/>
</dbReference>
<gene>
    <name evidence="3" type="ORF">OMP39_13560</name>
</gene>
<evidence type="ECO:0000313" key="4">
    <source>
        <dbReference type="Proteomes" id="UP001163266"/>
    </source>
</evidence>
<dbReference type="EMBL" id="CP110257">
    <property type="protein sequence ID" value="UZD54671.1"/>
    <property type="molecule type" value="Genomic_DNA"/>
</dbReference>
<accession>A0ABY6MRN1</accession>
<evidence type="ECO:0000256" key="1">
    <source>
        <dbReference type="SAM" id="MobiDB-lite"/>
    </source>
</evidence>
<evidence type="ECO:0000259" key="2">
    <source>
        <dbReference type="Pfam" id="PF13470"/>
    </source>
</evidence>
<dbReference type="PANTHER" id="PTHR34610">
    <property type="entry name" value="SSL7007 PROTEIN"/>
    <property type="match status" value="1"/>
</dbReference>
<dbReference type="Pfam" id="PF13470">
    <property type="entry name" value="PIN_3"/>
    <property type="match status" value="1"/>
</dbReference>
<dbReference type="InterPro" id="IPR002850">
    <property type="entry name" value="PIN_toxin-like"/>
</dbReference>
<dbReference type="RefSeq" id="WP_264892277.1">
    <property type="nucleotide sequence ID" value="NZ_CP110257.1"/>
</dbReference>
<dbReference type="PANTHER" id="PTHR34610:SF3">
    <property type="entry name" value="SSL7007 PROTEIN"/>
    <property type="match status" value="1"/>
</dbReference>
<organism evidence="3 4">
    <name type="scientific">Caldimonas aquatica</name>
    <dbReference type="NCBI Taxonomy" id="376175"/>
    <lineage>
        <taxon>Bacteria</taxon>
        <taxon>Pseudomonadati</taxon>
        <taxon>Pseudomonadota</taxon>
        <taxon>Betaproteobacteria</taxon>
        <taxon>Burkholderiales</taxon>
        <taxon>Sphaerotilaceae</taxon>
        <taxon>Caldimonas</taxon>
    </lineage>
</organism>
<feature type="domain" description="PIN" evidence="2">
    <location>
        <begin position="6"/>
        <end position="116"/>
    </location>
</feature>
<keyword evidence="4" id="KW-1185">Reference proteome</keyword>
<name>A0ABY6MRN1_9BURK</name>
<dbReference type="Proteomes" id="UP001163266">
    <property type="component" value="Chromosome"/>
</dbReference>
<dbReference type="InterPro" id="IPR002716">
    <property type="entry name" value="PIN_dom"/>
</dbReference>
<evidence type="ECO:0000313" key="3">
    <source>
        <dbReference type="EMBL" id="UZD54671.1"/>
    </source>
</evidence>
<feature type="region of interest" description="Disordered" evidence="1">
    <location>
        <begin position="136"/>
        <end position="162"/>
    </location>
</feature>
<dbReference type="SUPFAM" id="SSF88723">
    <property type="entry name" value="PIN domain-like"/>
    <property type="match status" value="1"/>
</dbReference>